<organism evidence="9 10">
    <name type="scientific">Falsarthrobacter nasiphocae</name>
    <dbReference type="NCBI Taxonomy" id="189863"/>
    <lineage>
        <taxon>Bacteria</taxon>
        <taxon>Bacillati</taxon>
        <taxon>Actinomycetota</taxon>
        <taxon>Actinomycetes</taxon>
        <taxon>Micrococcales</taxon>
        <taxon>Micrococcaceae</taxon>
        <taxon>Falsarthrobacter</taxon>
    </lineage>
</organism>
<keyword evidence="2" id="KW-1003">Cell membrane</keyword>
<dbReference type="SMART" id="SM00849">
    <property type="entry name" value="Lactamase_B"/>
    <property type="match status" value="1"/>
</dbReference>
<feature type="transmembrane region" description="Helical" evidence="7">
    <location>
        <begin position="197"/>
        <end position="217"/>
    </location>
</feature>
<keyword evidence="4 7" id="KW-1133">Transmembrane helix</keyword>
<evidence type="ECO:0000256" key="2">
    <source>
        <dbReference type="ARBA" id="ARBA00022475"/>
    </source>
</evidence>
<dbReference type="PANTHER" id="PTHR30619:SF1">
    <property type="entry name" value="RECOMBINATION PROTEIN 2"/>
    <property type="match status" value="1"/>
</dbReference>
<accession>A0AAE3YE50</accession>
<comment type="caution">
    <text evidence="9">The sequence shown here is derived from an EMBL/GenBank/DDBJ whole genome shotgun (WGS) entry which is preliminary data.</text>
</comment>
<evidence type="ECO:0000256" key="6">
    <source>
        <dbReference type="SAM" id="MobiDB-lite"/>
    </source>
</evidence>
<dbReference type="EMBL" id="JAVDUI010000001">
    <property type="protein sequence ID" value="MDR6891062.1"/>
    <property type="molecule type" value="Genomic_DNA"/>
</dbReference>
<feature type="domain" description="Metallo-beta-lactamase" evidence="8">
    <location>
        <begin position="531"/>
        <end position="734"/>
    </location>
</feature>
<feature type="region of interest" description="Disordered" evidence="6">
    <location>
        <begin position="142"/>
        <end position="165"/>
    </location>
</feature>
<feature type="transmembrane region" description="Helical" evidence="7">
    <location>
        <begin position="263"/>
        <end position="280"/>
    </location>
</feature>
<feature type="region of interest" description="Disordered" evidence="6">
    <location>
        <begin position="76"/>
        <end position="108"/>
    </location>
</feature>
<evidence type="ECO:0000256" key="7">
    <source>
        <dbReference type="SAM" id="Phobius"/>
    </source>
</evidence>
<feature type="compositionally biased region" description="Basic and acidic residues" evidence="6">
    <location>
        <begin position="83"/>
        <end position="94"/>
    </location>
</feature>
<feature type="transmembrane region" description="Helical" evidence="7">
    <location>
        <begin position="32"/>
        <end position="50"/>
    </location>
</feature>
<dbReference type="Pfam" id="PF00753">
    <property type="entry name" value="Lactamase_B"/>
    <property type="match status" value="1"/>
</dbReference>
<dbReference type="SUPFAM" id="SSF56281">
    <property type="entry name" value="Metallo-hydrolase/oxidoreductase"/>
    <property type="match status" value="1"/>
</dbReference>
<dbReference type="Proteomes" id="UP001247307">
    <property type="component" value="Unassembled WGS sequence"/>
</dbReference>
<name>A0AAE3YE50_9MICC</name>
<proteinExistence type="predicted"/>
<evidence type="ECO:0000313" key="10">
    <source>
        <dbReference type="Proteomes" id="UP001247307"/>
    </source>
</evidence>
<feature type="transmembrane region" description="Helical" evidence="7">
    <location>
        <begin position="396"/>
        <end position="416"/>
    </location>
</feature>
<dbReference type="InterPro" id="IPR001279">
    <property type="entry name" value="Metallo-B-lactamas"/>
</dbReference>
<dbReference type="Pfam" id="PF03772">
    <property type="entry name" value="Competence"/>
    <property type="match status" value="1"/>
</dbReference>
<evidence type="ECO:0000256" key="5">
    <source>
        <dbReference type="ARBA" id="ARBA00023136"/>
    </source>
</evidence>
<sequence length="780" mass="79453">MHHGRASLALLCAAGAFLAALRHPAGLAYRAAATAAVGVVVLAVVGDVSGQPRAREALLAHGRDGREVTLRLRSEPHAAFGRRLPDRAEDRTSPAREGQTPAARSGGARAAVGLCEAEARIVEPTWADGTVALVRTPCAGGADAPGAGDVVRGRVGSVSPPRGQPQRHAVTLTLKHVETVEGSSFAAIRQARRAAEAAFAVSAGAGSGRVAAAMVYGGEAGDPGAHAAMRAAGLSHLTAVSGANCAVLVAAAVMAARLCRVGLAVQTGSALASVVAFVALCGPDATVLRAAAMGSVGAIGALVGRGRSPFALLGVAILVLLAADPWIALEIGFGLSAAATAGILLWSSWMTERLATVLPAWLASPLAMTLSAMLACQPILALITDNVPGLSPAANVVVAPLVPIVTLLGTGVVLLAPLHAGAAAAMAWVPNRSADAIVWVARTASSSHLNETDLPVGAAGSVLAFALAAAVTWRAGAPPRQRETWLARHPALARGRAAVWAVPAALVAAFLAPPERGVLREWQAAACDVGQGDAVLLRTGADRAVLVDAGPPGGGLPGCLRELGVRALDLVVITHGHADHFGGLADLAGDFGAPAVVVGEPEGSERFQARARVAPDRLTRADRSRFAPGDVLFDQGGLRLTLIRASPPAASGANENAESLVLLARSSRDGSDLTLLLTGDLETGQDHGVAETLRGELHGERLDLVKTAHHGAKNGTRAYLDAALPRLALISVGRANPYGHPHAATLRELGQRGIAVRRTDESGTVTVRKRGADLEVRSQR</sequence>
<evidence type="ECO:0000256" key="3">
    <source>
        <dbReference type="ARBA" id="ARBA00022692"/>
    </source>
</evidence>
<feature type="transmembrane region" description="Helical" evidence="7">
    <location>
        <begin position="333"/>
        <end position="349"/>
    </location>
</feature>
<dbReference type="InterPro" id="IPR004477">
    <property type="entry name" value="ComEC_N"/>
</dbReference>
<feature type="transmembrane region" description="Helical" evidence="7">
    <location>
        <begin position="361"/>
        <end position="384"/>
    </location>
</feature>
<dbReference type="Gene3D" id="3.60.15.10">
    <property type="entry name" value="Ribonuclease Z/Hydroxyacylglutathione hydrolase-like"/>
    <property type="match status" value="1"/>
</dbReference>
<dbReference type="AlphaFoldDB" id="A0AAE3YE50"/>
<protein>
    <submittedName>
        <fullName evidence="9">Competence protein ComEC</fullName>
    </submittedName>
</protein>
<feature type="transmembrane region" description="Helical" evidence="7">
    <location>
        <begin position="493"/>
        <end position="512"/>
    </location>
</feature>
<keyword evidence="10" id="KW-1185">Reference proteome</keyword>
<keyword evidence="3 7" id="KW-0812">Transmembrane</keyword>
<evidence type="ECO:0000259" key="8">
    <source>
        <dbReference type="SMART" id="SM00849"/>
    </source>
</evidence>
<evidence type="ECO:0000313" key="9">
    <source>
        <dbReference type="EMBL" id="MDR6891062.1"/>
    </source>
</evidence>
<gene>
    <name evidence="9" type="ORF">J2S35_000002</name>
</gene>
<dbReference type="RefSeq" id="WP_309848424.1">
    <property type="nucleotide sequence ID" value="NZ_BAAAIU010000004.1"/>
</dbReference>
<dbReference type="InterPro" id="IPR052159">
    <property type="entry name" value="Competence_DNA_uptake"/>
</dbReference>
<evidence type="ECO:0000256" key="1">
    <source>
        <dbReference type="ARBA" id="ARBA00004651"/>
    </source>
</evidence>
<reference evidence="9" key="1">
    <citation type="submission" date="2023-07" db="EMBL/GenBank/DDBJ databases">
        <title>Sequencing the genomes of 1000 actinobacteria strains.</title>
        <authorList>
            <person name="Klenk H.-P."/>
        </authorList>
    </citation>
    <scope>NUCLEOTIDE SEQUENCE</scope>
    <source>
        <strain evidence="9">DSM 13988</strain>
    </source>
</reference>
<keyword evidence="5 7" id="KW-0472">Membrane</keyword>
<dbReference type="InterPro" id="IPR036866">
    <property type="entry name" value="RibonucZ/Hydroxyglut_hydro"/>
</dbReference>
<feature type="compositionally biased region" description="Low complexity" evidence="6">
    <location>
        <begin position="142"/>
        <end position="161"/>
    </location>
</feature>
<evidence type="ECO:0000256" key="4">
    <source>
        <dbReference type="ARBA" id="ARBA00022989"/>
    </source>
</evidence>
<dbReference type="NCBIfam" id="TIGR00360">
    <property type="entry name" value="ComEC_N-term"/>
    <property type="match status" value="1"/>
</dbReference>
<dbReference type="PANTHER" id="PTHR30619">
    <property type="entry name" value="DNA INTERNALIZATION/COMPETENCE PROTEIN COMEC/REC2"/>
    <property type="match status" value="1"/>
</dbReference>
<dbReference type="GO" id="GO:0005886">
    <property type="term" value="C:plasma membrane"/>
    <property type="evidence" value="ECO:0007669"/>
    <property type="project" value="UniProtKB-SubCell"/>
</dbReference>
<comment type="subcellular location">
    <subcellularLocation>
        <location evidence="1">Cell membrane</location>
        <topology evidence="1">Multi-pass membrane protein</topology>
    </subcellularLocation>
</comment>
<feature type="transmembrane region" description="Helical" evidence="7">
    <location>
        <begin position="454"/>
        <end position="473"/>
    </location>
</feature>
<feature type="transmembrane region" description="Helical" evidence="7">
    <location>
        <begin position="237"/>
        <end position="256"/>
    </location>
</feature>